<feature type="transmembrane region" description="Helical" evidence="5">
    <location>
        <begin position="355"/>
        <end position="378"/>
    </location>
</feature>
<feature type="transmembrane region" description="Helical" evidence="5">
    <location>
        <begin position="169"/>
        <end position="190"/>
    </location>
</feature>
<evidence type="ECO:0000256" key="1">
    <source>
        <dbReference type="ARBA" id="ARBA00004651"/>
    </source>
</evidence>
<dbReference type="PANTHER" id="PTHR11662">
    <property type="entry name" value="SOLUTE CARRIER FAMILY 17"/>
    <property type="match status" value="1"/>
</dbReference>
<dbReference type="GO" id="GO:0005886">
    <property type="term" value="C:plasma membrane"/>
    <property type="evidence" value="ECO:0007669"/>
    <property type="project" value="UniProtKB-SubCell"/>
</dbReference>
<keyword evidence="3 5" id="KW-1133">Transmembrane helix</keyword>
<feature type="transmembrane region" description="Helical" evidence="5">
    <location>
        <begin position="384"/>
        <end position="405"/>
    </location>
</feature>
<feature type="transmembrane region" description="Helical" evidence="5">
    <location>
        <begin position="139"/>
        <end position="163"/>
    </location>
</feature>
<evidence type="ECO:0000313" key="7">
    <source>
        <dbReference type="EMBL" id="MBA0126169.1"/>
    </source>
</evidence>
<dbReference type="InterPro" id="IPR050382">
    <property type="entry name" value="MFS_Na/Anion_cotransporter"/>
</dbReference>
<feature type="domain" description="Major facilitator superfamily (MFS) profile" evidence="6">
    <location>
        <begin position="18"/>
        <end position="411"/>
    </location>
</feature>
<sequence length="441" mass="46285">MASPTVPTTPASVRSWLVWGSAAMVYVLAVFHRSSFGVAGLEAVERFGIGPTALSVFTVLQLGVYATMQVPTGVLVDRFGPRRVLTAAALFLGTGQILVAVADTYVLALLARGVLGFGDALTFVSVLRLTASHFPARQYTLVAALTGALGFLGNLVATVPLALLLTGPGWMVTFLSVGALTLAYAAVVLWRVVDTRPEVAAQPAREPVSVRAIGRQIAGAWRVPGTRLGFWTHFSTMFAPNVLVLLWGVPYLVRAQGLSPTTASSMVMILVLGAMVGGPVVGAFIGRRPELRMVLVVGYLAGAGAAWAVLLSWPGTVPHAVVAVCFGFLSLGGPASMIGFALARDYNPMGRVGTATGVVNMGGFLATTIAALVIGLLLEWTGGSFRAAFLAVVVMLAVSTFRMWVWLVRARAAVLAAQARGDAVPVRLRRRSWDSRTAPGT</sequence>
<feature type="transmembrane region" description="Helical" evidence="5">
    <location>
        <begin position="13"/>
        <end position="31"/>
    </location>
</feature>
<accession>A0A838AAB1</accession>
<dbReference type="PANTHER" id="PTHR11662:SF399">
    <property type="entry name" value="FI19708P1-RELATED"/>
    <property type="match status" value="1"/>
</dbReference>
<dbReference type="SUPFAM" id="SSF103473">
    <property type="entry name" value="MFS general substrate transporter"/>
    <property type="match status" value="1"/>
</dbReference>
<feature type="transmembrane region" description="Helical" evidence="5">
    <location>
        <begin position="108"/>
        <end position="127"/>
    </location>
</feature>
<feature type="transmembrane region" description="Helical" evidence="5">
    <location>
        <begin position="230"/>
        <end position="253"/>
    </location>
</feature>
<comment type="caution">
    <text evidence="7">The sequence shown here is derived from an EMBL/GenBank/DDBJ whole genome shotgun (WGS) entry which is preliminary data.</text>
</comment>
<keyword evidence="2 5" id="KW-0812">Transmembrane</keyword>
<dbReference type="AlphaFoldDB" id="A0A838AAB1"/>
<keyword evidence="8" id="KW-1185">Reference proteome</keyword>
<dbReference type="InterPro" id="IPR011701">
    <property type="entry name" value="MFS"/>
</dbReference>
<keyword evidence="4 5" id="KW-0472">Membrane</keyword>
<dbReference type="EMBL" id="JACCKD010000004">
    <property type="protein sequence ID" value="MBA0126169.1"/>
    <property type="molecule type" value="Genomic_DNA"/>
</dbReference>
<evidence type="ECO:0000256" key="2">
    <source>
        <dbReference type="ARBA" id="ARBA00022692"/>
    </source>
</evidence>
<feature type="transmembrane region" description="Helical" evidence="5">
    <location>
        <begin position="84"/>
        <end position="102"/>
    </location>
</feature>
<evidence type="ECO:0000256" key="5">
    <source>
        <dbReference type="SAM" id="Phobius"/>
    </source>
</evidence>
<evidence type="ECO:0000256" key="4">
    <source>
        <dbReference type="ARBA" id="ARBA00023136"/>
    </source>
</evidence>
<proteinExistence type="predicted"/>
<dbReference type="Pfam" id="PF07690">
    <property type="entry name" value="MFS_1"/>
    <property type="match status" value="1"/>
</dbReference>
<dbReference type="InterPro" id="IPR036259">
    <property type="entry name" value="MFS_trans_sf"/>
</dbReference>
<dbReference type="Gene3D" id="1.20.1250.20">
    <property type="entry name" value="MFS general substrate transporter like domains"/>
    <property type="match status" value="2"/>
</dbReference>
<evidence type="ECO:0000256" key="3">
    <source>
        <dbReference type="ARBA" id="ARBA00022989"/>
    </source>
</evidence>
<evidence type="ECO:0000313" key="8">
    <source>
        <dbReference type="Proteomes" id="UP000582974"/>
    </source>
</evidence>
<feature type="transmembrane region" description="Helical" evidence="5">
    <location>
        <begin position="319"/>
        <end position="343"/>
    </location>
</feature>
<organism evidence="7 8">
    <name type="scientific">Haloechinothrix aidingensis</name>
    <dbReference type="NCBI Taxonomy" id="2752311"/>
    <lineage>
        <taxon>Bacteria</taxon>
        <taxon>Bacillati</taxon>
        <taxon>Actinomycetota</taxon>
        <taxon>Actinomycetes</taxon>
        <taxon>Pseudonocardiales</taxon>
        <taxon>Pseudonocardiaceae</taxon>
        <taxon>Haloechinothrix</taxon>
    </lineage>
</organism>
<evidence type="ECO:0000259" key="6">
    <source>
        <dbReference type="PROSITE" id="PS50850"/>
    </source>
</evidence>
<feature type="transmembrane region" description="Helical" evidence="5">
    <location>
        <begin position="265"/>
        <end position="286"/>
    </location>
</feature>
<dbReference type="GO" id="GO:0022857">
    <property type="term" value="F:transmembrane transporter activity"/>
    <property type="evidence" value="ECO:0007669"/>
    <property type="project" value="InterPro"/>
</dbReference>
<dbReference type="RefSeq" id="WP_180893021.1">
    <property type="nucleotide sequence ID" value="NZ_JACCKD010000004.1"/>
</dbReference>
<gene>
    <name evidence="7" type="ORF">H0B56_11515</name>
</gene>
<protein>
    <submittedName>
        <fullName evidence="7">MFS transporter</fullName>
    </submittedName>
</protein>
<reference evidence="7 8" key="1">
    <citation type="submission" date="2020-07" db="EMBL/GenBank/DDBJ databases">
        <title>Genome of Haloechinothrix sp.</title>
        <authorList>
            <person name="Tang S.-K."/>
            <person name="Yang L."/>
            <person name="Zhu W.-Y."/>
        </authorList>
    </citation>
    <scope>NUCLEOTIDE SEQUENCE [LARGE SCALE GENOMIC DNA]</scope>
    <source>
        <strain evidence="7 8">YIM 98757</strain>
    </source>
</reference>
<comment type="subcellular location">
    <subcellularLocation>
        <location evidence="1">Cell membrane</location>
        <topology evidence="1">Multi-pass membrane protein</topology>
    </subcellularLocation>
</comment>
<name>A0A838AAB1_9PSEU</name>
<dbReference type="InterPro" id="IPR020846">
    <property type="entry name" value="MFS_dom"/>
</dbReference>
<dbReference type="PROSITE" id="PS50850">
    <property type="entry name" value="MFS"/>
    <property type="match status" value="1"/>
</dbReference>
<dbReference type="Proteomes" id="UP000582974">
    <property type="component" value="Unassembled WGS sequence"/>
</dbReference>
<feature type="transmembrane region" description="Helical" evidence="5">
    <location>
        <begin position="293"/>
        <end position="313"/>
    </location>
</feature>